<dbReference type="EC" id="2.1.1.72" evidence="2"/>
<evidence type="ECO:0000256" key="2">
    <source>
        <dbReference type="ARBA" id="ARBA00011900"/>
    </source>
</evidence>
<feature type="domain" description="DNA methylase adenine-specific" evidence="8">
    <location>
        <begin position="106"/>
        <end position="206"/>
    </location>
</feature>
<name>A0A927IN95_9BURK</name>
<dbReference type="PANTHER" id="PTHR42933:SF3">
    <property type="entry name" value="TYPE I RESTRICTION ENZYME MJAVIII METHYLASE SUBUNIT"/>
    <property type="match status" value="1"/>
</dbReference>
<dbReference type="EMBL" id="JACYFT010000006">
    <property type="protein sequence ID" value="MBD8051980.1"/>
    <property type="molecule type" value="Genomic_DNA"/>
</dbReference>
<evidence type="ECO:0000256" key="5">
    <source>
        <dbReference type="ARBA" id="ARBA00022691"/>
    </source>
</evidence>
<proteinExistence type="inferred from homology"/>
<dbReference type="PRINTS" id="PR00507">
    <property type="entry name" value="N12N6MTFRASE"/>
</dbReference>
<keyword evidence="4" id="KW-0808">Transferase</keyword>
<dbReference type="InterPro" id="IPR003356">
    <property type="entry name" value="DNA_methylase_A-5"/>
</dbReference>
<evidence type="ECO:0000256" key="1">
    <source>
        <dbReference type="ARBA" id="ARBA00006594"/>
    </source>
</evidence>
<evidence type="ECO:0000313" key="9">
    <source>
        <dbReference type="EMBL" id="MBD8051980.1"/>
    </source>
</evidence>
<comment type="catalytic activity">
    <reaction evidence="7">
        <text>a 2'-deoxyadenosine in DNA + S-adenosyl-L-methionine = an N(6)-methyl-2'-deoxyadenosine in DNA + S-adenosyl-L-homocysteine + H(+)</text>
        <dbReference type="Rhea" id="RHEA:15197"/>
        <dbReference type="Rhea" id="RHEA-COMP:12418"/>
        <dbReference type="Rhea" id="RHEA-COMP:12419"/>
        <dbReference type="ChEBI" id="CHEBI:15378"/>
        <dbReference type="ChEBI" id="CHEBI:57856"/>
        <dbReference type="ChEBI" id="CHEBI:59789"/>
        <dbReference type="ChEBI" id="CHEBI:90615"/>
        <dbReference type="ChEBI" id="CHEBI:90616"/>
        <dbReference type="EC" id="2.1.1.72"/>
    </reaction>
</comment>
<keyword evidence="3 9" id="KW-0489">Methyltransferase</keyword>
<keyword evidence="10" id="KW-1185">Reference proteome</keyword>
<dbReference type="GO" id="GO:0009007">
    <property type="term" value="F:site-specific DNA-methyltransferase (adenine-specific) activity"/>
    <property type="evidence" value="ECO:0007669"/>
    <property type="project" value="UniProtKB-EC"/>
</dbReference>
<keyword evidence="6" id="KW-0680">Restriction system</keyword>
<reference evidence="9" key="1">
    <citation type="submission" date="2020-09" db="EMBL/GenBank/DDBJ databases">
        <title>Genome seq and assembly of Limnohabitants sp.</title>
        <authorList>
            <person name="Chhetri G."/>
        </authorList>
    </citation>
    <scope>NUCLEOTIDE SEQUENCE</scope>
    <source>
        <strain evidence="9">JUR4</strain>
    </source>
</reference>
<accession>A0A927IN95</accession>
<dbReference type="Gene3D" id="3.40.50.150">
    <property type="entry name" value="Vaccinia Virus protein VP39"/>
    <property type="match status" value="1"/>
</dbReference>
<dbReference type="PANTHER" id="PTHR42933">
    <property type="entry name" value="SLR6095 PROTEIN"/>
    <property type="match status" value="1"/>
</dbReference>
<keyword evidence="5" id="KW-0949">S-adenosyl-L-methionine</keyword>
<dbReference type="InterPro" id="IPR029063">
    <property type="entry name" value="SAM-dependent_MTases_sf"/>
</dbReference>
<dbReference type="SUPFAM" id="SSF53335">
    <property type="entry name" value="S-adenosyl-L-methionine-dependent methyltransferases"/>
    <property type="match status" value="1"/>
</dbReference>
<dbReference type="GO" id="GO:0032259">
    <property type="term" value="P:methylation"/>
    <property type="evidence" value="ECO:0007669"/>
    <property type="project" value="UniProtKB-KW"/>
</dbReference>
<comment type="similarity">
    <text evidence="1">Belongs to the N(4)/N(6)-methyltransferase family.</text>
</comment>
<dbReference type="RefSeq" id="WP_191820472.1">
    <property type="nucleotide sequence ID" value="NZ_JACYFT010000006.1"/>
</dbReference>
<evidence type="ECO:0000256" key="3">
    <source>
        <dbReference type="ARBA" id="ARBA00022603"/>
    </source>
</evidence>
<gene>
    <name evidence="9" type="ORF">IC609_15695</name>
</gene>
<sequence length="271" mass="30384">MSTNPQVARGEFVRAFNGIARHRHRYEVFRDFVNLSALSVHNAMREFLPPERFETLEAEYLAIVKRYEKDDVGAFAQLLAKLVVMLEPEPRDVLGPLYMELELGNSGTGQFFSPPEIAELMARVTYGEDLAKLERPFITLCEPACGAGGMILAFIKVMLSHKHNPAHRVWVQAQDIDRTAALMCYLQMALWHVPGVVVVGNTLAMEVRETFYTPAHYLGCWGPRLSRHWAEQTPVPSPLANSTAEIPETAPRTPAVATPMGRVQGQFGFDF</sequence>
<dbReference type="GO" id="GO:0008170">
    <property type="term" value="F:N-methyltransferase activity"/>
    <property type="evidence" value="ECO:0007669"/>
    <property type="project" value="InterPro"/>
</dbReference>
<organism evidence="9 10">
    <name type="scientific">Limnohabitans radicicola</name>
    <dbReference type="NCBI Taxonomy" id="2771427"/>
    <lineage>
        <taxon>Bacteria</taxon>
        <taxon>Pseudomonadati</taxon>
        <taxon>Pseudomonadota</taxon>
        <taxon>Betaproteobacteria</taxon>
        <taxon>Burkholderiales</taxon>
        <taxon>Comamonadaceae</taxon>
        <taxon>Limnohabitans</taxon>
    </lineage>
</organism>
<evidence type="ECO:0000256" key="4">
    <source>
        <dbReference type="ARBA" id="ARBA00022679"/>
    </source>
</evidence>
<dbReference type="GO" id="GO:0003677">
    <property type="term" value="F:DNA binding"/>
    <property type="evidence" value="ECO:0007669"/>
    <property type="project" value="InterPro"/>
</dbReference>
<dbReference type="AlphaFoldDB" id="A0A927IN95"/>
<evidence type="ECO:0000256" key="6">
    <source>
        <dbReference type="ARBA" id="ARBA00022747"/>
    </source>
</evidence>
<dbReference type="Proteomes" id="UP000647424">
    <property type="component" value="Unassembled WGS sequence"/>
</dbReference>
<evidence type="ECO:0000313" key="10">
    <source>
        <dbReference type="Proteomes" id="UP000647424"/>
    </source>
</evidence>
<evidence type="ECO:0000259" key="8">
    <source>
        <dbReference type="Pfam" id="PF02384"/>
    </source>
</evidence>
<dbReference type="Pfam" id="PF02384">
    <property type="entry name" value="N6_Mtase"/>
    <property type="match status" value="1"/>
</dbReference>
<evidence type="ECO:0000256" key="7">
    <source>
        <dbReference type="ARBA" id="ARBA00047942"/>
    </source>
</evidence>
<comment type="caution">
    <text evidence="9">The sequence shown here is derived from an EMBL/GenBank/DDBJ whole genome shotgun (WGS) entry which is preliminary data.</text>
</comment>
<dbReference type="GO" id="GO:0009307">
    <property type="term" value="P:DNA restriction-modification system"/>
    <property type="evidence" value="ECO:0007669"/>
    <property type="project" value="UniProtKB-KW"/>
</dbReference>
<protein>
    <recommendedName>
        <fullName evidence="2">site-specific DNA-methyltransferase (adenine-specific)</fullName>
        <ecNumber evidence="2">2.1.1.72</ecNumber>
    </recommendedName>
</protein>
<dbReference type="InterPro" id="IPR051537">
    <property type="entry name" value="DNA_Adenine_Mtase"/>
</dbReference>